<dbReference type="SUPFAM" id="SSF53756">
    <property type="entry name" value="UDP-Glycosyltransferase/glycogen phosphorylase"/>
    <property type="match status" value="1"/>
</dbReference>
<dbReference type="Gene3D" id="3.40.50.2000">
    <property type="entry name" value="Glycogen Phosphorylase B"/>
    <property type="match status" value="1"/>
</dbReference>
<dbReference type="EMBL" id="JACGWN010000013">
    <property type="protein sequence ID" value="KAL0410862.1"/>
    <property type="molecule type" value="Genomic_DNA"/>
</dbReference>
<comment type="caution">
    <text evidence="3">The sequence shown here is derived from an EMBL/GenBank/DDBJ whole genome shotgun (WGS) entry which is preliminary data.</text>
</comment>
<name>A0AAW2U208_9LAMI</name>
<dbReference type="AlphaFoldDB" id="A0AAW2U208"/>
<dbReference type="PANTHER" id="PTHR48048">
    <property type="entry name" value="GLYCOSYLTRANSFERASE"/>
    <property type="match status" value="1"/>
</dbReference>
<comment type="similarity">
    <text evidence="1">Belongs to the UDP-glycosyltransferase family.</text>
</comment>
<organism evidence="3">
    <name type="scientific">Sesamum latifolium</name>
    <dbReference type="NCBI Taxonomy" id="2727402"/>
    <lineage>
        <taxon>Eukaryota</taxon>
        <taxon>Viridiplantae</taxon>
        <taxon>Streptophyta</taxon>
        <taxon>Embryophyta</taxon>
        <taxon>Tracheophyta</taxon>
        <taxon>Spermatophyta</taxon>
        <taxon>Magnoliopsida</taxon>
        <taxon>eudicotyledons</taxon>
        <taxon>Gunneridae</taxon>
        <taxon>Pentapetalae</taxon>
        <taxon>asterids</taxon>
        <taxon>lamiids</taxon>
        <taxon>Lamiales</taxon>
        <taxon>Pedaliaceae</taxon>
        <taxon>Sesamum</taxon>
    </lineage>
</organism>
<sequence length="62" mass="7035">MDVFPAEQSEAIVLGLERSGYRFLWAVRSPPCKRDLAAAKEPDLAELLPEGFLERTKERALF</sequence>
<dbReference type="PANTHER" id="PTHR48048:SF30">
    <property type="entry name" value="GLYCOSYLTRANSFERASE"/>
    <property type="match status" value="1"/>
</dbReference>
<evidence type="ECO:0000256" key="1">
    <source>
        <dbReference type="ARBA" id="ARBA00009995"/>
    </source>
</evidence>
<evidence type="ECO:0000256" key="2">
    <source>
        <dbReference type="ARBA" id="ARBA00022676"/>
    </source>
</evidence>
<gene>
    <name evidence="3" type="ORF">Slati_3675900</name>
</gene>
<keyword evidence="2" id="KW-0808">Transferase</keyword>
<protein>
    <submittedName>
        <fullName evidence="3">Anthocyanidin 5,3-O-glucosyltransferase</fullName>
    </submittedName>
</protein>
<dbReference type="InterPro" id="IPR050481">
    <property type="entry name" value="UDP-glycosyltransf_plant"/>
</dbReference>
<proteinExistence type="inferred from homology"/>
<reference evidence="3" key="2">
    <citation type="journal article" date="2024" name="Plant">
        <title>Genomic evolution and insights into agronomic trait innovations of Sesamum species.</title>
        <authorList>
            <person name="Miao H."/>
            <person name="Wang L."/>
            <person name="Qu L."/>
            <person name="Liu H."/>
            <person name="Sun Y."/>
            <person name="Le M."/>
            <person name="Wang Q."/>
            <person name="Wei S."/>
            <person name="Zheng Y."/>
            <person name="Lin W."/>
            <person name="Duan Y."/>
            <person name="Cao H."/>
            <person name="Xiong S."/>
            <person name="Wang X."/>
            <person name="Wei L."/>
            <person name="Li C."/>
            <person name="Ma Q."/>
            <person name="Ju M."/>
            <person name="Zhao R."/>
            <person name="Li G."/>
            <person name="Mu C."/>
            <person name="Tian Q."/>
            <person name="Mei H."/>
            <person name="Zhang T."/>
            <person name="Gao T."/>
            <person name="Zhang H."/>
        </authorList>
    </citation>
    <scope>NUCLEOTIDE SEQUENCE</scope>
    <source>
        <strain evidence="3">KEN1</strain>
    </source>
</reference>
<keyword evidence="2" id="KW-0328">Glycosyltransferase</keyword>
<dbReference type="GO" id="GO:0035251">
    <property type="term" value="F:UDP-glucosyltransferase activity"/>
    <property type="evidence" value="ECO:0007669"/>
    <property type="project" value="InterPro"/>
</dbReference>
<reference evidence="3" key="1">
    <citation type="submission" date="2020-06" db="EMBL/GenBank/DDBJ databases">
        <authorList>
            <person name="Li T."/>
            <person name="Hu X."/>
            <person name="Zhang T."/>
            <person name="Song X."/>
            <person name="Zhang H."/>
            <person name="Dai N."/>
            <person name="Sheng W."/>
            <person name="Hou X."/>
            <person name="Wei L."/>
        </authorList>
    </citation>
    <scope>NUCLEOTIDE SEQUENCE</scope>
    <source>
        <strain evidence="3">KEN1</strain>
        <tissue evidence="3">Leaf</tissue>
    </source>
</reference>
<evidence type="ECO:0000313" key="3">
    <source>
        <dbReference type="EMBL" id="KAL0410862.1"/>
    </source>
</evidence>
<accession>A0AAW2U208</accession>